<comment type="caution">
    <text evidence="2">The sequence shown here is derived from an EMBL/GenBank/DDBJ whole genome shotgun (WGS) entry which is preliminary data.</text>
</comment>
<feature type="region of interest" description="Disordered" evidence="1">
    <location>
        <begin position="1"/>
        <end position="52"/>
    </location>
</feature>
<organism evidence="2 3">
    <name type="scientific">Moniliophthora roreri</name>
    <name type="common">Frosty pod rot fungus</name>
    <name type="synonym">Monilia roreri</name>
    <dbReference type="NCBI Taxonomy" id="221103"/>
    <lineage>
        <taxon>Eukaryota</taxon>
        <taxon>Fungi</taxon>
        <taxon>Dikarya</taxon>
        <taxon>Basidiomycota</taxon>
        <taxon>Agaricomycotina</taxon>
        <taxon>Agaricomycetes</taxon>
        <taxon>Agaricomycetidae</taxon>
        <taxon>Agaricales</taxon>
        <taxon>Marasmiineae</taxon>
        <taxon>Marasmiaceae</taxon>
        <taxon>Moniliophthora</taxon>
    </lineage>
</organism>
<dbReference type="Proteomes" id="UP000054988">
    <property type="component" value="Unassembled WGS sequence"/>
</dbReference>
<dbReference type="EMBL" id="LATX01000622">
    <property type="protein sequence ID" value="KTB45772.1"/>
    <property type="molecule type" value="Genomic_DNA"/>
</dbReference>
<proteinExistence type="predicted"/>
<dbReference type="AlphaFoldDB" id="A0A0W0GB33"/>
<dbReference type="eggNOG" id="ENOG502R1XF">
    <property type="taxonomic scope" value="Eukaryota"/>
</dbReference>
<reference evidence="2 3" key="1">
    <citation type="submission" date="2015-12" db="EMBL/GenBank/DDBJ databases">
        <title>Draft genome sequence of Moniliophthora roreri, the causal agent of frosty pod rot of cacao.</title>
        <authorList>
            <person name="Aime M.C."/>
            <person name="Diaz-Valderrama J.R."/>
            <person name="Kijpornyongpan T."/>
            <person name="Phillips-Mora W."/>
        </authorList>
    </citation>
    <scope>NUCLEOTIDE SEQUENCE [LARGE SCALE GENOMIC DNA]</scope>
    <source>
        <strain evidence="2 3">MCA 2952</strain>
    </source>
</reference>
<evidence type="ECO:0000313" key="2">
    <source>
        <dbReference type="EMBL" id="KTB45772.1"/>
    </source>
</evidence>
<accession>A0A0W0GB33</accession>
<evidence type="ECO:0000313" key="3">
    <source>
        <dbReference type="Proteomes" id="UP000054988"/>
    </source>
</evidence>
<feature type="region of interest" description="Disordered" evidence="1">
    <location>
        <begin position="272"/>
        <end position="311"/>
    </location>
</feature>
<evidence type="ECO:0000256" key="1">
    <source>
        <dbReference type="SAM" id="MobiDB-lite"/>
    </source>
</evidence>
<gene>
    <name evidence="2" type="ORF">WG66_1650</name>
</gene>
<name>A0A0W0GB33_MONRR</name>
<feature type="compositionally biased region" description="Low complexity" evidence="1">
    <location>
        <begin position="289"/>
        <end position="311"/>
    </location>
</feature>
<feature type="compositionally biased region" description="Polar residues" evidence="1">
    <location>
        <begin position="7"/>
        <end position="52"/>
    </location>
</feature>
<protein>
    <submittedName>
        <fullName evidence="2">Uncharacterized protein</fullName>
    </submittedName>
</protein>
<sequence length="311" mass="34926">MNDGAITLNSSLTPTNNGTITSNSGLTPMNGGTITSNSSLTPMNDSTITSNSSLTPLNSGAIISNNSLTSTNDTTATENDMSLFQTDSLPAILIATQKMIPNRSDYQWARDAFGILTTGEALVQQLVWQHILHQYFTLQGIYSFVNPDKYRLPANLQPNKFSQWFKEGRKPAFPSNIQSLGKFIESFWEWWNTLNPDWQERIEGRRMLRARNGEWKELRYSGQNGLILLMVGLRWWFMLEGKKRRSDNWNEMAQDILWVLESLVKWENEHSDSPVPTGKAPISVSVPLSKPISSKCPPPSSISCASKKAHQ</sequence>